<name>A0ABS5J7B9_9BACT</name>
<proteinExistence type="predicted"/>
<keyword evidence="1" id="KW-0732">Signal</keyword>
<evidence type="ECO:0000313" key="3">
    <source>
        <dbReference type="Proteomes" id="UP000676386"/>
    </source>
</evidence>
<evidence type="ECO:0000256" key="1">
    <source>
        <dbReference type="SAM" id="SignalP"/>
    </source>
</evidence>
<gene>
    <name evidence="2" type="ORF">KE626_24280</name>
</gene>
<feature type="signal peptide" evidence="1">
    <location>
        <begin position="1"/>
        <end position="23"/>
    </location>
</feature>
<dbReference type="SUPFAM" id="SSF69318">
    <property type="entry name" value="Integrin alpha N-terminal domain"/>
    <property type="match status" value="1"/>
</dbReference>
<comment type="caution">
    <text evidence="2">The sequence shown here is derived from an EMBL/GenBank/DDBJ whole genome shotgun (WGS) entry which is preliminary data.</text>
</comment>
<dbReference type="InterPro" id="IPR028994">
    <property type="entry name" value="Integrin_alpha_N"/>
</dbReference>
<reference evidence="2 3" key="1">
    <citation type="submission" date="2021-04" db="EMBL/GenBank/DDBJ databases">
        <title>Chitinophaga sp. nov., isolated from the rhizosphere soil.</title>
        <authorList>
            <person name="He S."/>
        </authorList>
    </citation>
    <scope>NUCLEOTIDE SEQUENCE [LARGE SCALE GENOMIC DNA]</scope>
    <source>
        <strain evidence="2 3">2R12</strain>
    </source>
</reference>
<dbReference type="PROSITE" id="PS51257">
    <property type="entry name" value="PROKAR_LIPOPROTEIN"/>
    <property type="match status" value="1"/>
</dbReference>
<feature type="chain" id="PRO_5047408701" description="VCBS repeat-containing protein" evidence="1">
    <location>
        <begin position="24"/>
        <end position="236"/>
    </location>
</feature>
<sequence>MKHLYPLLLAYSCLVMSCGQPHAVNDPGNGKVALARRVQPAPEMGNRFVLEGDFDGDGRKDTLTEHFVDLLTRQETNKYYHDVDYDQQVRLNAARSVMSFVNSNNEMLDTLYISGGLSFGLSWIKNEGDLNGDGTDEISYVVSLADWSALNHCTLVTYRNHHWEELYRFSVWDWQLPDPPALNNEYGFFGNTAQYIDSSSSSPGFPGFIKKVAPGKIRVWFENEGLQDSAIVDLRL</sequence>
<dbReference type="EMBL" id="JAGTXB010000014">
    <property type="protein sequence ID" value="MBS0030467.1"/>
    <property type="molecule type" value="Genomic_DNA"/>
</dbReference>
<protein>
    <recommendedName>
        <fullName evidence="4">VCBS repeat-containing protein</fullName>
    </recommendedName>
</protein>
<evidence type="ECO:0000313" key="2">
    <source>
        <dbReference type="EMBL" id="MBS0030467.1"/>
    </source>
</evidence>
<keyword evidence="3" id="KW-1185">Reference proteome</keyword>
<accession>A0ABS5J7B9</accession>
<evidence type="ECO:0008006" key="4">
    <source>
        <dbReference type="Google" id="ProtNLM"/>
    </source>
</evidence>
<organism evidence="2 3">
    <name type="scientific">Chitinophaga hostae</name>
    <dbReference type="NCBI Taxonomy" id="2831022"/>
    <lineage>
        <taxon>Bacteria</taxon>
        <taxon>Pseudomonadati</taxon>
        <taxon>Bacteroidota</taxon>
        <taxon>Chitinophagia</taxon>
        <taxon>Chitinophagales</taxon>
        <taxon>Chitinophagaceae</taxon>
        <taxon>Chitinophaga</taxon>
    </lineage>
</organism>
<dbReference type="Proteomes" id="UP000676386">
    <property type="component" value="Unassembled WGS sequence"/>
</dbReference>
<dbReference type="RefSeq" id="WP_211975605.1">
    <property type="nucleotide sequence ID" value="NZ_CBFHAM010000077.1"/>
</dbReference>